<comment type="caution">
    <text evidence="2">The sequence shown here is derived from an EMBL/GenBank/DDBJ whole genome shotgun (WGS) entry which is preliminary data.</text>
</comment>
<dbReference type="ExpressionAtlas" id="A0A2K3JK94">
    <property type="expression patterns" value="baseline"/>
</dbReference>
<dbReference type="Proteomes" id="UP000236291">
    <property type="component" value="Unassembled WGS sequence"/>
</dbReference>
<reference evidence="2 3" key="1">
    <citation type="journal article" date="2014" name="Am. J. Bot.">
        <title>Genome assembly and annotation for red clover (Trifolium pratense; Fabaceae).</title>
        <authorList>
            <person name="Istvanek J."/>
            <person name="Jaros M."/>
            <person name="Krenek A."/>
            <person name="Repkova J."/>
        </authorList>
    </citation>
    <scope>NUCLEOTIDE SEQUENCE [LARGE SCALE GENOMIC DNA]</scope>
    <source>
        <strain evidence="3">cv. Tatra</strain>
        <tissue evidence="2">Young leaves</tissue>
    </source>
</reference>
<dbReference type="STRING" id="57577.A0A2K3JK94"/>
<proteinExistence type="predicted"/>
<dbReference type="InterPro" id="IPR013103">
    <property type="entry name" value="RVT_2"/>
</dbReference>
<dbReference type="AlphaFoldDB" id="A0A2K3JK94"/>
<dbReference type="PANTHER" id="PTHR11439">
    <property type="entry name" value="GAG-POL-RELATED RETROTRANSPOSON"/>
    <property type="match status" value="1"/>
</dbReference>
<dbReference type="SUPFAM" id="SSF56672">
    <property type="entry name" value="DNA/RNA polymerases"/>
    <property type="match status" value="1"/>
</dbReference>
<gene>
    <name evidence="2" type="ORF">L195_g048070</name>
</gene>
<reference evidence="2 3" key="2">
    <citation type="journal article" date="2017" name="Front. Plant Sci.">
        <title>Gene Classification and Mining of Molecular Markers Useful in Red Clover (Trifolium pratense) Breeding.</title>
        <authorList>
            <person name="Istvanek J."/>
            <person name="Dluhosova J."/>
            <person name="Dluhos P."/>
            <person name="Patkova L."/>
            <person name="Nedelnik J."/>
            <person name="Repkova J."/>
        </authorList>
    </citation>
    <scope>NUCLEOTIDE SEQUENCE [LARGE SCALE GENOMIC DNA]</scope>
    <source>
        <strain evidence="3">cv. Tatra</strain>
        <tissue evidence="2">Young leaves</tissue>
    </source>
</reference>
<evidence type="ECO:0000313" key="3">
    <source>
        <dbReference type="Proteomes" id="UP000236291"/>
    </source>
</evidence>
<evidence type="ECO:0000313" key="2">
    <source>
        <dbReference type="EMBL" id="PNX54451.1"/>
    </source>
</evidence>
<dbReference type="PANTHER" id="PTHR11439:SF498">
    <property type="entry name" value="DNAK FAMILY PROTEIN"/>
    <property type="match status" value="1"/>
</dbReference>
<protein>
    <submittedName>
        <fullName evidence="2">Putative copia-type protein</fullName>
    </submittedName>
</protein>
<dbReference type="CDD" id="cd09272">
    <property type="entry name" value="RNase_HI_RT_Ty1"/>
    <property type="match status" value="1"/>
</dbReference>
<accession>A0A2K3JK94</accession>
<name>A0A2K3JK94_TRIPR</name>
<feature type="domain" description="Reverse transcriptase Ty1/copia-type" evidence="1">
    <location>
        <begin position="5"/>
        <end position="155"/>
    </location>
</feature>
<organism evidence="2 3">
    <name type="scientific">Trifolium pratense</name>
    <name type="common">Red clover</name>
    <dbReference type="NCBI Taxonomy" id="57577"/>
    <lineage>
        <taxon>Eukaryota</taxon>
        <taxon>Viridiplantae</taxon>
        <taxon>Streptophyta</taxon>
        <taxon>Embryophyta</taxon>
        <taxon>Tracheophyta</taxon>
        <taxon>Spermatophyta</taxon>
        <taxon>Magnoliopsida</taxon>
        <taxon>eudicotyledons</taxon>
        <taxon>Gunneridae</taxon>
        <taxon>Pentapetalae</taxon>
        <taxon>rosids</taxon>
        <taxon>fabids</taxon>
        <taxon>Fabales</taxon>
        <taxon>Fabaceae</taxon>
        <taxon>Papilionoideae</taxon>
        <taxon>50 kb inversion clade</taxon>
        <taxon>NPAAA clade</taxon>
        <taxon>Hologalegina</taxon>
        <taxon>IRL clade</taxon>
        <taxon>Trifolieae</taxon>
        <taxon>Trifolium</taxon>
    </lineage>
</organism>
<evidence type="ECO:0000259" key="1">
    <source>
        <dbReference type="Pfam" id="PF07727"/>
    </source>
</evidence>
<sequence>MEILINEEVYMKPPPGLDLAHPNLVCKLQRSLYGLKQASRQWNTKLTETLSSFGYIQSKSDYSLFTKQSNSGFTIILVYVDDLVLGGTDANEIQYIKTLLDQKFSIKDLGVLKYFLGFEVARSQAGISLCQRKYTLDLIQDAGLIGTKPCSTPMQPQLQLHKASGEPLSDPTPYRRLIGRLLYLTHSRPEISYAVSKLSQFLDAPTTDHMMAGIHVLKFLKSNPGQGLFFSSSSSLDLKGFSDSDWGACPDTRRSTTGFCFFLGNSLISWKSKKQNVVSRIKIFI</sequence>
<dbReference type="EMBL" id="ASHM01068031">
    <property type="protein sequence ID" value="PNX54451.1"/>
    <property type="molecule type" value="Genomic_DNA"/>
</dbReference>
<dbReference type="InterPro" id="IPR043502">
    <property type="entry name" value="DNA/RNA_pol_sf"/>
</dbReference>
<dbReference type="Pfam" id="PF07727">
    <property type="entry name" value="RVT_2"/>
    <property type="match status" value="1"/>
</dbReference>